<dbReference type="Pfam" id="PF03083">
    <property type="entry name" value="MtN3_slv"/>
    <property type="match status" value="2"/>
</dbReference>
<feature type="transmembrane region" description="Helical" evidence="10">
    <location>
        <begin position="101"/>
        <end position="122"/>
    </location>
</feature>
<dbReference type="InterPro" id="IPR047664">
    <property type="entry name" value="SWEET"/>
</dbReference>
<comment type="subcellular location">
    <subcellularLocation>
        <location evidence="1 10">Cell membrane</location>
        <topology evidence="1 10">Multi-pass membrane protein</topology>
    </subcellularLocation>
</comment>
<keyword evidence="5 10" id="KW-0762">Sugar transport</keyword>
<evidence type="ECO:0000256" key="5">
    <source>
        <dbReference type="ARBA" id="ARBA00022597"/>
    </source>
</evidence>
<accession>A0A922DF30</accession>
<gene>
    <name evidence="11" type="ORF">I3842_12G002500</name>
</gene>
<dbReference type="FunFam" id="1.20.1280.290:FF:000001">
    <property type="entry name" value="Bidirectional sugar transporter SWEET"/>
    <property type="match status" value="1"/>
</dbReference>
<evidence type="ECO:0000256" key="1">
    <source>
        <dbReference type="ARBA" id="ARBA00004651"/>
    </source>
</evidence>
<dbReference type="Proteomes" id="UP000811246">
    <property type="component" value="Chromosome 12"/>
</dbReference>
<feature type="transmembrane region" description="Helical" evidence="10">
    <location>
        <begin position="71"/>
        <end position="94"/>
    </location>
</feature>
<dbReference type="InterPro" id="IPR004316">
    <property type="entry name" value="SWEET_rpt"/>
</dbReference>
<feature type="transmembrane region" description="Helical" evidence="10">
    <location>
        <begin position="12"/>
        <end position="36"/>
    </location>
</feature>
<evidence type="ECO:0000313" key="11">
    <source>
        <dbReference type="EMBL" id="KAG6683246.1"/>
    </source>
</evidence>
<dbReference type="PANTHER" id="PTHR10791:SF22">
    <property type="entry name" value="BIDIRECTIONAL SUGAR TRANSPORTER SWEET11"/>
    <property type="match status" value="1"/>
</dbReference>
<keyword evidence="7" id="KW-0677">Repeat</keyword>
<evidence type="ECO:0000256" key="6">
    <source>
        <dbReference type="ARBA" id="ARBA00022692"/>
    </source>
</evidence>
<proteinExistence type="inferred from homology"/>
<evidence type="ECO:0000313" key="12">
    <source>
        <dbReference type="Proteomes" id="UP000811246"/>
    </source>
</evidence>
<evidence type="ECO:0000256" key="8">
    <source>
        <dbReference type="ARBA" id="ARBA00022989"/>
    </source>
</evidence>
<protein>
    <recommendedName>
        <fullName evidence="10">Bidirectional sugar transporter SWEET</fullName>
    </recommendedName>
</protein>
<keyword evidence="8 10" id="KW-1133">Transmembrane helix</keyword>
<feature type="transmembrane region" description="Helical" evidence="10">
    <location>
        <begin position="134"/>
        <end position="153"/>
    </location>
</feature>
<feature type="transmembrane region" description="Helical" evidence="10">
    <location>
        <begin position="48"/>
        <end position="65"/>
    </location>
</feature>
<dbReference type="GO" id="GO:0051119">
    <property type="term" value="F:sugar transmembrane transporter activity"/>
    <property type="evidence" value="ECO:0007669"/>
    <property type="project" value="InterPro"/>
</dbReference>
<evidence type="ECO:0000256" key="2">
    <source>
        <dbReference type="ARBA" id="ARBA00007809"/>
    </source>
</evidence>
<evidence type="ECO:0000256" key="10">
    <source>
        <dbReference type="RuleBase" id="RU910715"/>
    </source>
</evidence>
<comment type="similarity">
    <text evidence="2 10">Belongs to the SWEET sugar transporter family.</text>
</comment>
<name>A0A922DF30_CARIL</name>
<evidence type="ECO:0000256" key="9">
    <source>
        <dbReference type="ARBA" id="ARBA00023136"/>
    </source>
</evidence>
<reference evidence="11" key="1">
    <citation type="submission" date="2021-01" db="EMBL/GenBank/DDBJ databases">
        <authorList>
            <person name="Lovell J.T."/>
            <person name="Bentley N."/>
            <person name="Bhattarai G."/>
            <person name="Jenkins J.W."/>
            <person name="Sreedasyam A."/>
            <person name="Alarcon Y."/>
            <person name="Bock C."/>
            <person name="Boston L."/>
            <person name="Carlson J."/>
            <person name="Cervantes K."/>
            <person name="Clermont K."/>
            <person name="Krom N."/>
            <person name="Kubenka K."/>
            <person name="Mamidi S."/>
            <person name="Mattison C."/>
            <person name="Monteros M."/>
            <person name="Pisani C."/>
            <person name="Plott C."/>
            <person name="Rajasekar S."/>
            <person name="Rhein H.S."/>
            <person name="Rohla C."/>
            <person name="Song M."/>
            <person name="Hilaire R.S."/>
            <person name="Shu S."/>
            <person name="Wells L."/>
            <person name="Wang X."/>
            <person name="Webber J."/>
            <person name="Heerema R.J."/>
            <person name="Klein P."/>
            <person name="Conner P."/>
            <person name="Grauke L."/>
            <person name="Grimwood J."/>
            <person name="Schmutz J."/>
            <person name="Randall J.J."/>
        </authorList>
    </citation>
    <scope>NUCLEOTIDE SEQUENCE</scope>
    <source>
        <tissue evidence="11">Leaf</tissue>
    </source>
</reference>
<keyword evidence="3 10" id="KW-0813">Transport</keyword>
<organism evidence="11 12">
    <name type="scientific">Carya illinoinensis</name>
    <name type="common">Pecan</name>
    <dbReference type="NCBI Taxonomy" id="32201"/>
    <lineage>
        <taxon>Eukaryota</taxon>
        <taxon>Viridiplantae</taxon>
        <taxon>Streptophyta</taxon>
        <taxon>Embryophyta</taxon>
        <taxon>Tracheophyta</taxon>
        <taxon>Spermatophyta</taxon>
        <taxon>Magnoliopsida</taxon>
        <taxon>eudicotyledons</taxon>
        <taxon>Gunneridae</taxon>
        <taxon>Pentapetalae</taxon>
        <taxon>rosids</taxon>
        <taxon>fabids</taxon>
        <taxon>Fagales</taxon>
        <taxon>Juglandaceae</taxon>
        <taxon>Carya</taxon>
    </lineage>
</organism>
<dbReference type="GO" id="GO:0008515">
    <property type="term" value="F:sucrose transmembrane transporter activity"/>
    <property type="evidence" value="ECO:0007669"/>
    <property type="project" value="UniProtKB-ARBA"/>
</dbReference>
<dbReference type="PANTHER" id="PTHR10791">
    <property type="entry name" value="RAG1-ACTIVATING PROTEIN 1"/>
    <property type="match status" value="1"/>
</dbReference>
<keyword evidence="4" id="KW-1003">Cell membrane</keyword>
<evidence type="ECO:0000256" key="3">
    <source>
        <dbReference type="ARBA" id="ARBA00022448"/>
    </source>
</evidence>
<keyword evidence="6 10" id="KW-0812">Transmembrane</keyword>
<dbReference type="EMBL" id="CM031836">
    <property type="protein sequence ID" value="KAG6683246.1"/>
    <property type="molecule type" value="Genomic_DNA"/>
</dbReference>
<sequence length="295" mass="32628">MAIFSTDNTWVFAFGILGNIVSFVVFLAPVPTFLRVCKKKSTDGFQSLPYVLALFSSMLWLYYASLKPDEILLITINSVGCVVETIYVALYIIYAPKQARMLTLMLLLLLNFGGFCVILLLSRFLAEGPNRVRVLGWVCVALSISVFAAPLSIMRVVIRTKSVEFMPFTLSLFLTLSAITWLLYGILLRDLYVALPNILGFILGVLQMALYVIYKNYKAGIEGQKLPAEKEADTVNSSTTMTSSSEVHIIALCSQLPNSDGNGTYNNQNAREQTKNNAIGRMEGSSRGHFSADIV</sequence>
<dbReference type="GO" id="GO:0005886">
    <property type="term" value="C:plasma membrane"/>
    <property type="evidence" value="ECO:0007669"/>
    <property type="project" value="UniProtKB-SubCell"/>
</dbReference>
<evidence type="ECO:0000256" key="4">
    <source>
        <dbReference type="ARBA" id="ARBA00022475"/>
    </source>
</evidence>
<feature type="transmembrane region" description="Helical" evidence="10">
    <location>
        <begin position="193"/>
        <end position="214"/>
    </location>
</feature>
<dbReference type="AlphaFoldDB" id="A0A922DF30"/>
<keyword evidence="9 10" id="KW-0472">Membrane</keyword>
<feature type="transmembrane region" description="Helical" evidence="10">
    <location>
        <begin position="165"/>
        <end position="187"/>
    </location>
</feature>
<evidence type="ECO:0000256" key="7">
    <source>
        <dbReference type="ARBA" id="ARBA00022737"/>
    </source>
</evidence>
<comment type="function">
    <text evidence="10">Mediates both low-affinity uptake and efflux of sugar across the membrane.</text>
</comment>
<comment type="caution">
    <text evidence="11">The sequence shown here is derived from an EMBL/GenBank/DDBJ whole genome shotgun (WGS) entry which is preliminary data.</text>
</comment>
<dbReference type="FunFam" id="1.20.1280.290:FF:000003">
    <property type="entry name" value="Bidirectional sugar transporter SWEET"/>
    <property type="match status" value="1"/>
</dbReference>